<dbReference type="PANTHER" id="PTHR40053">
    <property type="entry name" value="SPORULATION-CONTROL PROTEIN SPO0M"/>
    <property type="match status" value="1"/>
</dbReference>
<dbReference type="PATRIC" id="fig|153151.4.peg.2351"/>
<protein>
    <recommendedName>
        <fullName evidence="3">Sporulation-control protein</fullName>
    </recommendedName>
</protein>
<dbReference type="InterPro" id="IPR009776">
    <property type="entry name" value="Spore_0_M"/>
</dbReference>
<dbReference type="PANTHER" id="PTHR40053:SF1">
    <property type="entry name" value="SPORULATION-CONTROL PROTEIN SPO0M"/>
    <property type="match status" value="1"/>
</dbReference>
<dbReference type="GeneID" id="94898183"/>
<dbReference type="Proteomes" id="UP000075324">
    <property type="component" value="Unassembled WGS sequence"/>
</dbReference>
<dbReference type="RefSeq" id="WP_012748940.1">
    <property type="nucleotide sequence ID" value="NZ_CP070511.1"/>
</dbReference>
<dbReference type="Pfam" id="PF07070">
    <property type="entry name" value="Spo0M"/>
    <property type="match status" value="1"/>
</dbReference>
<evidence type="ECO:0000313" key="2">
    <source>
        <dbReference type="Proteomes" id="UP000075324"/>
    </source>
</evidence>
<gene>
    <name evidence="1" type="ORF">B4110_0204</name>
</gene>
<dbReference type="EMBL" id="LQYW01000187">
    <property type="protein sequence ID" value="KYD21877.1"/>
    <property type="molecule type" value="Genomic_DNA"/>
</dbReference>
<accession>A0A150MBD6</accession>
<sequence>MLKKLLSKLGVGAAKVDLVLHHPHVRLGEKLEGEFFIEGGTVEQRIRKLEVELQLIVQTNGKAYRRTVAVIPVSPSFTIQPGERKVLPFSYVLPLHLPITRPSVGYTFVTRLDIADGVDAFDQDAIRILPPLSLEKLFHAFEKLGFREKPSSGKITAYGQEFAFFPTEVFKGTVQEVEFSAFIEENGIRLFLEVDVWSGFGGFHEREIKREIFLSDEEIEDVEETAKKLHTAIEEMIEQPRSYAGTSYVPHASYPPRHVSHHHGHGMAGAIGGFAAGMLAGMAAEELLEDVIEEALDDHDLGDMLDVGDWFDGGDDII</sequence>
<evidence type="ECO:0000313" key="1">
    <source>
        <dbReference type="EMBL" id="KYD21877.1"/>
    </source>
</evidence>
<proteinExistence type="predicted"/>
<reference evidence="1 2" key="1">
    <citation type="submission" date="2016-01" db="EMBL/GenBank/DDBJ databases">
        <title>Draft Genome Sequences of Seven Thermophilic Sporeformers Isolated from Foods.</title>
        <authorList>
            <person name="Berendsen E.M."/>
            <person name="Wells-Bennik M.H."/>
            <person name="Krawcyk A.O."/>
            <person name="De Jong A."/>
            <person name="Holsappel S."/>
            <person name="Eijlander R.T."/>
            <person name="Kuipers O.P."/>
        </authorList>
    </citation>
    <scope>NUCLEOTIDE SEQUENCE [LARGE SCALE GENOMIC DNA]</scope>
    <source>
        <strain evidence="1 2">B4110</strain>
    </source>
</reference>
<dbReference type="AlphaFoldDB" id="A0A150MBD6"/>
<comment type="caution">
    <text evidence="1">The sequence shown here is derived from an EMBL/GenBank/DDBJ whole genome shotgun (WGS) entry which is preliminary data.</text>
</comment>
<evidence type="ECO:0008006" key="3">
    <source>
        <dbReference type="Google" id="ProtNLM"/>
    </source>
</evidence>
<name>A0A150MBD6_9BACL</name>
<organism evidence="1 2">
    <name type="scientific">Parageobacillus toebii</name>
    <dbReference type="NCBI Taxonomy" id="153151"/>
    <lineage>
        <taxon>Bacteria</taxon>
        <taxon>Bacillati</taxon>
        <taxon>Bacillota</taxon>
        <taxon>Bacilli</taxon>
        <taxon>Bacillales</taxon>
        <taxon>Anoxybacillaceae</taxon>
        <taxon>Parageobacillus</taxon>
    </lineage>
</organism>